<feature type="transmembrane region" description="Helical" evidence="1">
    <location>
        <begin position="44"/>
        <end position="62"/>
    </location>
</feature>
<reference evidence="2 3" key="1">
    <citation type="submission" date="2023-02" db="EMBL/GenBank/DDBJ databases">
        <title>LHISI_Scaffold_Assembly.</title>
        <authorList>
            <person name="Stuart O.P."/>
            <person name="Cleave R."/>
            <person name="Magrath M.J.L."/>
            <person name="Mikheyev A.S."/>
        </authorList>
    </citation>
    <scope>NUCLEOTIDE SEQUENCE [LARGE SCALE GENOMIC DNA]</scope>
    <source>
        <strain evidence="2">Daus_M_001</strain>
        <tissue evidence="2">Leg muscle</tissue>
    </source>
</reference>
<evidence type="ECO:0000256" key="1">
    <source>
        <dbReference type="SAM" id="Phobius"/>
    </source>
</evidence>
<protein>
    <submittedName>
        <fullName evidence="2">Uncharacterized protein</fullName>
    </submittedName>
</protein>
<keyword evidence="1" id="KW-1133">Transmembrane helix</keyword>
<evidence type="ECO:0000313" key="3">
    <source>
        <dbReference type="Proteomes" id="UP001159363"/>
    </source>
</evidence>
<organism evidence="2 3">
    <name type="scientific">Dryococelus australis</name>
    <dbReference type="NCBI Taxonomy" id="614101"/>
    <lineage>
        <taxon>Eukaryota</taxon>
        <taxon>Metazoa</taxon>
        <taxon>Ecdysozoa</taxon>
        <taxon>Arthropoda</taxon>
        <taxon>Hexapoda</taxon>
        <taxon>Insecta</taxon>
        <taxon>Pterygota</taxon>
        <taxon>Neoptera</taxon>
        <taxon>Polyneoptera</taxon>
        <taxon>Phasmatodea</taxon>
        <taxon>Verophasmatodea</taxon>
        <taxon>Anareolatae</taxon>
        <taxon>Phasmatidae</taxon>
        <taxon>Eurycanthinae</taxon>
        <taxon>Dryococelus</taxon>
    </lineage>
</organism>
<keyword evidence="1" id="KW-0812">Transmembrane</keyword>
<dbReference type="Proteomes" id="UP001159363">
    <property type="component" value="Chromosome 10"/>
</dbReference>
<comment type="caution">
    <text evidence="2">The sequence shown here is derived from an EMBL/GenBank/DDBJ whole genome shotgun (WGS) entry which is preliminary data.</text>
</comment>
<evidence type="ECO:0000313" key="2">
    <source>
        <dbReference type="EMBL" id="KAJ8873313.1"/>
    </source>
</evidence>
<dbReference type="EMBL" id="JARBHB010000011">
    <property type="protein sequence ID" value="KAJ8873313.1"/>
    <property type="molecule type" value="Genomic_DNA"/>
</dbReference>
<gene>
    <name evidence="2" type="ORF">PR048_026947</name>
</gene>
<accession>A0ABQ9GMS4</accession>
<keyword evidence="3" id="KW-1185">Reference proteome</keyword>
<proteinExistence type="predicted"/>
<keyword evidence="1" id="KW-0472">Membrane</keyword>
<sequence>MNCGEERYLSPTPDDSEVLSSHAFYNSPSRIHVKKAPRRNYYKILDIFLTLFVFSFSQLLALSEENVLRGACFAVVHLKCFTTCIYWTESDVQPRGRNFEHCLDIYRHISSNTPDIGRQLLITHTDTHVKHGALYVYIVWCIYWTESDVQPTGRNFEHCLDIYRHISSNTPDIGRQLLITHTATHTSNMALESDVQPTGRNFEHCLDIYRHISSNTPDIGRQLLITHTDTHVKHGALYVYITVCTIRLLLTSVSFSHSSCVLWVAAPQAADNVHLGTNFMSVNVHCYLQTLVTIYNNKITHRGKSNEAKLDTFTIACTCARAQLIGRTKPPCLIEAGLCHPLKGDSQRRGRLTTWLQQARLDNGKWFIMFSVTTFRIHHQALLTIYHQMSHQEQSNEPKLESKLLTVEEFPCEMILAAAPVNIDVRPICGPAHVQTILNLLSCSCRHVKLYRFDCSDNAFTYTVVHQTAPNVNLRRVALMYNKRAWGLLCPDAAGMTIHSPTRMECRFISKNYMLREETVKQVVHEEIFQKFDSKRGKKSRADYGLANKPWIILGRKLGCSGVVRLLATHEGELGSISGGLAPGIFACGNCVGQGNGRSPRKPLRPAASSSSISTYERLGVTRVAGGEGGQVLLLGKGLAEVQFIRRLCNWLRPMREGRDYSLLCCHGAATGISLLCRDCHGKLVHVSKGEPFNLHLTKLVSFSREYVDKSETIVGGHRETDDNQIQFITGPLSAKYPYDQWQQERVTTGQPKGYRMYPDHSQANSKGPITHVLWHQLPGYIIEVEV</sequence>
<name>A0ABQ9GMS4_9NEOP</name>